<evidence type="ECO:0000256" key="5">
    <source>
        <dbReference type="ARBA" id="ARBA00022801"/>
    </source>
</evidence>
<dbReference type="PANTHER" id="PTHR33653:SF1">
    <property type="entry name" value="RIBONUCLEASE VAPC2"/>
    <property type="match status" value="1"/>
</dbReference>
<feature type="domain" description="PIN" evidence="8">
    <location>
        <begin position="7"/>
        <end position="115"/>
    </location>
</feature>
<dbReference type="EMBL" id="RBKU01000001">
    <property type="protein sequence ID" value="RKR81292.1"/>
    <property type="molecule type" value="Genomic_DNA"/>
</dbReference>
<dbReference type="OrthoDB" id="676982at2"/>
<dbReference type="SUPFAM" id="SSF88723">
    <property type="entry name" value="PIN domain-like"/>
    <property type="match status" value="1"/>
</dbReference>
<dbReference type="InterPro" id="IPR029060">
    <property type="entry name" value="PIN-like_dom_sf"/>
</dbReference>
<dbReference type="Pfam" id="PF01850">
    <property type="entry name" value="PIN"/>
    <property type="match status" value="1"/>
</dbReference>
<evidence type="ECO:0000256" key="4">
    <source>
        <dbReference type="ARBA" id="ARBA00022723"/>
    </source>
</evidence>
<dbReference type="AlphaFoldDB" id="A0A495IXJ4"/>
<dbReference type="InterPro" id="IPR050556">
    <property type="entry name" value="Type_II_TA_system_RNase"/>
</dbReference>
<keyword evidence="3" id="KW-0540">Nuclease</keyword>
<protein>
    <recommendedName>
        <fullName evidence="8">PIN domain-containing protein</fullName>
    </recommendedName>
</protein>
<dbReference type="RefSeq" id="WP_121197007.1">
    <property type="nucleotide sequence ID" value="NZ_RBKU01000001.1"/>
</dbReference>
<name>A0A495IXJ4_9SPHI</name>
<proteinExistence type="inferred from homology"/>
<dbReference type="InterPro" id="IPR002716">
    <property type="entry name" value="PIN_dom"/>
</dbReference>
<organism evidence="9 10">
    <name type="scientific">Mucilaginibacter gracilis</name>
    <dbReference type="NCBI Taxonomy" id="423350"/>
    <lineage>
        <taxon>Bacteria</taxon>
        <taxon>Pseudomonadati</taxon>
        <taxon>Bacteroidota</taxon>
        <taxon>Sphingobacteriia</taxon>
        <taxon>Sphingobacteriales</taxon>
        <taxon>Sphingobacteriaceae</taxon>
        <taxon>Mucilaginibacter</taxon>
    </lineage>
</organism>
<evidence type="ECO:0000313" key="9">
    <source>
        <dbReference type="EMBL" id="RKR81292.1"/>
    </source>
</evidence>
<dbReference type="GO" id="GO:0016787">
    <property type="term" value="F:hydrolase activity"/>
    <property type="evidence" value="ECO:0007669"/>
    <property type="project" value="UniProtKB-KW"/>
</dbReference>
<dbReference type="GO" id="GO:0004518">
    <property type="term" value="F:nuclease activity"/>
    <property type="evidence" value="ECO:0007669"/>
    <property type="project" value="UniProtKB-KW"/>
</dbReference>
<dbReference type="CDD" id="cd18738">
    <property type="entry name" value="PIN_VapC4-5_FitB-like"/>
    <property type="match status" value="1"/>
</dbReference>
<comment type="caution">
    <text evidence="9">The sequence shown here is derived from an EMBL/GenBank/DDBJ whole genome shotgun (WGS) entry which is preliminary data.</text>
</comment>
<evidence type="ECO:0000313" key="10">
    <source>
        <dbReference type="Proteomes" id="UP000268007"/>
    </source>
</evidence>
<dbReference type="PANTHER" id="PTHR33653">
    <property type="entry name" value="RIBONUCLEASE VAPC2"/>
    <property type="match status" value="1"/>
</dbReference>
<sequence length="127" mass="14218">MNGDETFLDTNTCIYFLNGDPVLANFLQDRQIYISIITEIELFAFHGNTPSAIEILNDFIDSVTVLDINKEIKAFTIELRKTYKLKIPDAIIAASALAFSLPIITADKGFKKIAGLDLVLYEIKSEQ</sequence>
<comment type="similarity">
    <text evidence="7">Belongs to the PINc/VapC protein family.</text>
</comment>
<dbReference type="Proteomes" id="UP000268007">
    <property type="component" value="Unassembled WGS sequence"/>
</dbReference>
<accession>A0A495IXJ4</accession>
<evidence type="ECO:0000256" key="6">
    <source>
        <dbReference type="ARBA" id="ARBA00022842"/>
    </source>
</evidence>
<keyword evidence="5" id="KW-0378">Hydrolase</keyword>
<dbReference type="Gene3D" id="3.40.50.1010">
    <property type="entry name" value="5'-nuclease"/>
    <property type="match status" value="1"/>
</dbReference>
<evidence type="ECO:0000256" key="2">
    <source>
        <dbReference type="ARBA" id="ARBA00022649"/>
    </source>
</evidence>
<keyword evidence="6" id="KW-0460">Magnesium</keyword>
<keyword evidence="2" id="KW-1277">Toxin-antitoxin system</keyword>
<reference evidence="9 10" key="1">
    <citation type="submission" date="2018-10" db="EMBL/GenBank/DDBJ databases">
        <title>Genomic Encyclopedia of Archaeal and Bacterial Type Strains, Phase II (KMG-II): from individual species to whole genera.</title>
        <authorList>
            <person name="Goeker M."/>
        </authorList>
    </citation>
    <scope>NUCLEOTIDE SEQUENCE [LARGE SCALE GENOMIC DNA]</scope>
    <source>
        <strain evidence="9 10">DSM 18602</strain>
    </source>
</reference>
<evidence type="ECO:0000256" key="3">
    <source>
        <dbReference type="ARBA" id="ARBA00022722"/>
    </source>
</evidence>
<gene>
    <name evidence="9" type="ORF">BDD43_1437</name>
</gene>
<comment type="cofactor">
    <cofactor evidence="1">
        <name>Mg(2+)</name>
        <dbReference type="ChEBI" id="CHEBI:18420"/>
    </cofactor>
</comment>
<evidence type="ECO:0000259" key="8">
    <source>
        <dbReference type="Pfam" id="PF01850"/>
    </source>
</evidence>
<keyword evidence="4" id="KW-0479">Metal-binding</keyword>
<evidence type="ECO:0000256" key="1">
    <source>
        <dbReference type="ARBA" id="ARBA00001946"/>
    </source>
</evidence>
<keyword evidence="10" id="KW-1185">Reference proteome</keyword>
<evidence type="ECO:0000256" key="7">
    <source>
        <dbReference type="ARBA" id="ARBA00038093"/>
    </source>
</evidence>
<dbReference type="GO" id="GO:0046872">
    <property type="term" value="F:metal ion binding"/>
    <property type="evidence" value="ECO:0007669"/>
    <property type="project" value="UniProtKB-KW"/>
</dbReference>